<protein>
    <submittedName>
        <fullName evidence="1">Uncharacterized protein</fullName>
    </submittedName>
</protein>
<proteinExistence type="predicted"/>
<gene>
    <name evidence="1" type="ORF">SDC9_111859</name>
</gene>
<sequence>MQEVGTMEDYNIIDLHKFIDYYDSSKSGIYALFLKAPEGLYFWGIKNLEIMKLIQKKYFCATLYTI</sequence>
<comment type="caution">
    <text evidence="1">The sequence shown here is derived from an EMBL/GenBank/DDBJ whole genome shotgun (WGS) entry which is preliminary data.</text>
</comment>
<organism evidence="1">
    <name type="scientific">bioreactor metagenome</name>
    <dbReference type="NCBI Taxonomy" id="1076179"/>
    <lineage>
        <taxon>unclassified sequences</taxon>
        <taxon>metagenomes</taxon>
        <taxon>ecological metagenomes</taxon>
    </lineage>
</organism>
<evidence type="ECO:0000313" key="1">
    <source>
        <dbReference type="EMBL" id="MPM64967.1"/>
    </source>
</evidence>
<dbReference type="AlphaFoldDB" id="A0A645BHW6"/>
<dbReference type="EMBL" id="VSSQ01020256">
    <property type="protein sequence ID" value="MPM64967.1"/>
    <property type="molecule type" value="Genomic_DNA"/>
</dbReference>
<accession>A0A645BHW6</accession>
<name>A0A645BHW6_9ZZZZ</name>
<reference evidence="1" key="1">
    <citation type="submission" date="2019-08" db="EMBL/GenBank/DDBJ databases">
        <authorList>
            <person name="Kucharzyk K."/>
            <person name="Murdoch R.W."/>
            <person name="Higgins S."/>
            <person name="Loffler F."/>
        </authorList>
    </citation>
    <scope>NUCLEOTIDE SEQUENCE</scope>
</reference>